<dbReference type="GO" id="GO:0008360">
    <property type="term" value="P:regulation of cell shape"/>
    <property type="evidence" value="ECO:0007669"/>
    <property type="project" value="UniProtKB-UniRule"/>
</dbReference>
<feature type="transmembrane region" description="Helical" evidence="8">
    <location>
        <begin position="441"/>
        <end position="460"/>
    </location>
</feature>
<evidence type="ECO:0000256" key="4">
    <source>
        <dbReference type="ARBA" id="ARBA00022960"/>
    </source>
</evidence>
<dbReference type="OrthoDB" id="9804143at2"/>
<evidence type="ECO:0000256" key="3">
    <source>
        <dbReference type="ARBA" id="ARBA00022692"/>
    </source>
</evidence>
<dbReference type="eggNOG" id="COG0728">
    <property type="taxonomic scope" value="Bacteria"/>
</dbReference>
<gene>
    <name evidence="10" type="primary">mviN2</name>
    <name evidence="8" type="synonym">murJ</name>
    <name evidence="10" type="ordered locus">Tph_c21160</name>
</gene>
<protein>
    <recommendedName>
        <fullName evidence="8">Probable lipid II flippase MurJ</fullName>
    </recommendedName>
</protein>
<dbReference type="RefSeq" id="WP_015051185.1">
    <property type="nucleotide sequence ID" value="NC_018870.1"/>
</dbReference>
<keyword evidence="4 8" id="KW-0133">Cell shape</keyword>
<keyword evidence="8 9" id="KW-0961">Cell wall biogenesis/degradation</keyword>
<dbReference type="NCBIfam" id="TIGR01695">
    <property type="entry name" value="murJ_mviN"/>
    <property type="match status" value="1"/>
</dbReference>
<evidence type="ECO:0000313" key="11">
    <source>
        <dbReference type="Proteomes" id="UP000000467"/>
    </source>
</evidence>
<feature type="transmembrane region" description="Helical" evidence="8">
    <location>
        <begin position="229"/>
        <end position="251"/>
    </location>
</feature>
<dbReference type="InterPro" id="IPR004268">
    <property type="entry name" value="MurJ"/>
</dbReference>
<feature type="transmembrane region" description="Helical" evidence="8">
    <location>
        <begin position="131"/>
        <end position="156"/>
    </location>
</feature>
<dbReference type="InterPro" id="IPR051050">
    <property type="entry name" value="Lipid_II_flippase_MurJ/MviN"/>
</dbReference>
<feature type="transmembrane region" description="Helical" evidence="8">
    <location>
        <begin position="54"/>
        <end position="77"/>
    </location>
</feature>
<keyword evidence="8 9" id="KW-0813">Transport</keyword>
<dbReference type="HAMAP" id="MF_02078">
    <property type="entry name" value="MurJ_MviN"/>
    <property type="match status" value="1"/>
</dbReference>
<dbReference type="PANTHER" id="PTHR47019:SF1">
    <property type="entry name" value="LIPID II FLIPPASE MURJ"/>
    <property type="match status" value="1"/>
</dbReference>
<name>K4LK50_THEPS</name>
<dbReference type="GO" id="GO:0009252">
    <property type="term" value="P:peptidoglycan biosynthetic process"/>
    <property type="evidence" value="ECO:0007669"/>
    <property type="project" value="UniProtKB-UniRule"/>
</dbReference>
<dbReference type="PANTHER" id="PTHR47019">
    <property type="entry name" value="LIPID II FLIPPASE MURJ"/>
    <property type="match status" value="1"/>
</dbReference>
<reference evidence="10 11" key="1">
    <citation type="journal article" date="2012" name="BMC Genomics">
        <title>Genome-guided analysis of physiological and morphological traits of the fermentative acetate oxidizer Thermacetogenium phaeum.</title>
        <authorList>
            <person name="Oehler D."/>
            <person name="Poehlein A."/>
            <person name="Leimbach A."/>
            <person name="Muller N."/>
            <person name="Daniel R."/>
            <person name="Gottschalk G."/>
            <person name="Schink B."/>
        </authorList>
    </citation>
    <scope>NUCLEOTIDE SEQUENCE [LARGE SCALE GENOMIC DNA]</scope>
    <source>
        <strain evidence="11">ATCC BAA-254 / DSM 26808 / PB</strain>
    </source>
</reference>
<feature type="transmembrane region" description="Helical" evidence="8">
    <location>
        <begin position="313"/>
        <end position="337"/>
    </location>
</feature>
<feature type="transmembrane region" description="Helical" evidence="8">
    <location>
        <begin position="408"/>
        <end position="429"/>
    </location>
</feature>
<keyword evidence="6 8" id="KW-1133">Transmembrane helix</keyword>
<feature type="transmembrane region" description="Helical" evidence="8">
    <location>
        <begin position="186"/>
        <end position="209"/>
    </location>
</feature>
<dbReference type="CDD" id="cd13123">
    <property type="entry name" value="MATE_MurJ_like"/>
    <property type="match status" value="1"/>
</dbReference>
<feature type="transmembrane region" description="Helical" evidence="8">
    <location>
        <begin position="480"/>
        <end position="502"/>
    </location>
</feature>
<evidence type="ECO:0000256" key="6">
    <source>
        <dbReference type="ARBA" id="ARBA00022989"/>
    </source>
</evidence>
<dbReference type="AlphaFoldDB" id="K4LK50"/>
<dbReference type="PIRSF" id="PIRSF002869">
    <property type="entry name" value="MviN"/>
    <property type="match status" value="1"/>
</dbReference>
<comment type="similarity">
    <text evidence="8 9">Belongs to the MurJ/MviN family.</text>
</comment>
<evidence type="ECO:0000256" key="1">
    <source>
        <dbReference type="ARBA" id="ARBA00004651"/>
    </source>
</evidence>
<evidence type="ECO:0000256" key="8">
    <source>
        <dbReference type="HAMAP-Rule" id="MF_02078"/>
    </source>
</evidence>
<dbReference type="GO" id="GO:0015648">
    <property type="term" value="F:lipid-linked peptidoglycan transporter activity"/>
    <property type="evidence" value="ECO:0007669"/>
    <property type="project" value="UniProtKB-UniRule"/>
</dbReference>
<evidence type="ECO:0000256" key="7">
    <source>
        <dbReference type="ARBA" id="ARBA00023136"/>
    </source>
</evidence>
<dbReference type="UniPathway" id="UPA00219"/>
<dbReference type="GO" id="GO:0005886">
    <property type="term" value="C:plasma membrane"/>
    <property type="evidence" value="ECO:0007669"/>
    <property type="project" value="UniProtKB-SubCell"/>
</dbReference>
<evidence type="ECO:0000313" key="10">
    <source>
        <dbReference type="EMBL" id="AFV12310.1"/>
    </source>
</evidence>
<feature type="transmembrane region" description="Helical" evidence="8">
    <location>
        <begin position="349"/>
        <end position="370"/>
    </location>
</feature>
<evidence type="ECO:0000256" key="9">
    <source>
        <dbReference type="PIRNR" id="PIRNR002869"/>
    </source>
</evidence>
<keyword evidence="7 8" id="KW-0472">Membrane</keyword>
<keyword evidence="11" id="KW-1185">Reference proteome</keyword>
<proteinExistence type="inferred from homology"/>
<keyword evidence="5 8" id="KW-0573">Peptidoglycan synthesis</keyword>
<dbReference type="GO" id="GO:0034204">
    <property type="term" value="P:lipid translocation"/>
    <property type="evidence" value="ECO:0007669"/>
    <property type="project" value="TreeGrafter"/>
</dbReference>
<feature type="transmembrane region" description="Helical" evidence="8">
    <location>
        <begin position="382"/>
        <end position="402"/>
    </location>
</feature>
<dbReference type="GO" id="GO:0071555">
    <property type="term" value="P:cell wall organization"/>
    <property type="evidence" value="ECO:0007669"/>
    <property type="project" value="UniProtKB-UniRule"/>
</dbReference>
<dbReference type="PRINTS" id="PR01806">
    <property type="entry name" value="VIRFACTRMVIN"/>
</dbReference>
<evidence type="ECO:0000256" key="2">
    <source>
        <dbReference type="ARBA" id="ARBA00022475"/>
    </source>
</evidence>
<sequence length="529" mass="56902">MSEGEKIARAVGIITVAMILSRLLGYVRDVLLYAQFGQNRITDIYNAAFSIPDFIYMILIGGALSSAFIPVFGGYLARGEEDEGWRVASSLLNLVVMLMVTAISLGMIFTPQLVRLLVPGFSPGEVDMTVYLTRIMFIQTFFMGLSGVTVGVLNSYKHFTSPALGSVLYNLSVVVIGGLLGPRLGIVAFAVGVVVGAVMNFAVQLPPLLRLGLRFKPLLDLRHPGMRQIGALVFPVLIGLSVSQFNLFVSQNLASNLPGGQLAALRTAQRIMQLPIGIFAVAIGTAIFPTLTEQAARQNWQDFRRTISLGIRSTNFLTIPCVAGLLAIGLPAIRLFFQMGKFTPESTLATAAALFYYSFGIVGYSGAMVLTRVYYALRDTRTPVLVGIGTVFLNILLNIWLVKPMGHSGLALAYSLVGIVNMLVLLALLRIKLGHLDGRRIILSGLGSCAASLIMGGVAYEVVSRLQDLLGIATKTAQLVAVGSAVASGVLVYFLLAILLHLDEFQLVLNLAKRRLGLHRRSGAIQGGR</sequence>
<comment type="subcellular location">
    <subcellularLocation>
        <location evidence="1 8">Cell membrane</location>
        <topology evidence="1 8">Multi-pass membrane protein</topology>
    </subcellularLocation>
</comment>
<dbReference type="STRING" id="1089553.Tph_c21160"/>
<feature type="transmembrane region" description="Helical" evidence="8">
    <location>
        <begin position="271"/>
        <end position="292"/>
    </location>
</feature>
<dbReference type="Proteomes" id="UP000000467">
    <property type="component" value="Chromosome"/>
</dbReference>
<keyword evidence="2 8" id="KW-1003">Cell membrane</keyword>
<feature type="transmembrane region" description="Helical" evidence="8">
    <location>
        <begin position="7"/>
        <end position="27"/>
    </location>
</feature>
<dbReference type="EMBL" id="CP003732">
    <property type="protein sequence ID" value="AFV12310.1"/>
    <property type="molecule type" value="Genomic_DNA"/>
</dbReference>
<dbReference type="HOGENOM" id="CLU_006797_4_1_9"/>
<feature type="transmembrane region" description="Helical" evidence="8">
    <location>
        <begin position="89"/>
        <end position="111"/>
    </location>
</feature>
<feature type="transmembrane region" description="Helical" evidence="8">
    <location>
        <begin position="163"/>
        <end position="180"/>
    </location>
</feature>
<organism evidence="10 11">
    <name type="scientific">Thermacetogenium phaeum (strain ATCC BAA-254 / DSM 26808 / PB)</name>
    <dbReference type="NCBI Taxonomy" id="1089553"/>
    <lineage>
        <taxon>Bacteria</taxon>
        <taxon>Bacillati</taxon>
        <taxon>Bacillota</taxon>
        <taxon>Clostridia</taxon>
        <taxon>Thermoanaerobacterales</taxon>
        <taxon>Thermoanaerobacteraceae</taxon>
        <taxon>Thermacetogenium</taxon>
    </lineage>
</organism>
<evidence type="ECO:0000256" key="5">
    <source>
        <dbReference type="ARBA" id="ARBA00022984"/>
    </source>
</evidence>
<comment type="pathway">
    <text evidence="8">Cell wall biogenesis; peptidoglycan biosynthesis.</text>
</comment>
<accession>K4LK50</accession>
<comment type="function">
    <text evidence="8 9">Involved in peptidoglycan biosynthesis. Transports lipid-linked peptidoglycan precursors from the inner to the outer leaflet of the cytoplasmic membrane.</text>
</comment>
<dbReference type="KEGG" id="tpz:Tph_c21160"/>
<dbReference type="Pfam" id="PF03023">
    <property type="entry name" value="MurJ"/>
    <property type="match status" value="1"/>
</dbReference>
<keyword evidence="3 8" id="KW-0812">Transmembrane</keyword>